<feature type="transmembrane region" description="Helical" evidence="1">
    <location>
        <begin position="147"/>
        <end position="167"/>
    </location>
</feature>
<comment type="caution">
    <text evidence="2">The sequence shown here is derived from an EMBL/GenBank/DDBJ whole genome shotgun (WGS) entry which is preliminary data.</text>
</comment>
<dbReference type="Proteomes" id="UP001500575">
    <property type="component" value="Unassembled WGS sequence"/>
</dbReference>
<feature type="transmembrane region" description="Helical" evidence="1">
    <location>
        <begin position="270"/>
        <end position="288"/>
    </location>
</feature>
<sequence length="593" mass="62638">MTAVEEASVDPATLVVASPSVAGAVWTNPVVVATGLAGVLHLLWWKLLATPGGDIAAQDAWAAFAEAHPGSAYDLAWYGGMHPVSYSAISPYLMAFLGVRPTMVVAGTVAAALLALLLERSRHVSSPMLPAVFGALALTGNAVSGRVTFGLGMMFGLAALVAAFTWSADLSRRPTVRRLRMAVIVVLTALTAAASGVAGLILGLVAAALWLTGDRRLSLAMGLPPLVVVVVSAWLFPLSGEQPMSWYSAVLPTAAALTAVLLFPREWRMLRVLGLVYFLAVQLAWLVPSPVGTNISRLGLIFAGVGLVATLPGRDWARSSAAARLGRTLSAGLVGAALITSVSWQVGLAARDAISTAPPTSLSLNLQPLVEQLEARGAGLGRVEVVPTASHREVAALAPYANLARGWNRQADAGRNRLFYRDVPLTADAYQRWLRRWAVRFVVLSEAKPDVAAVEEAALVADGLPYLDRVWSDDEWTLYEVRRPRPLVSEPAEVLSFDSALITLSTPEPGPIVVRVAYSQWLGLLDAGGEPLPTDGADGPDGVQLEQPCLSGLATDRGVDNPRDNWLVLHATEAGVYRIGAPYKMPRGSACAS</sequence>
<evidence type="ECO:0000313" key="3">
    <source>
        <dbReference type="Proteomes" id="UP001500575"/>
    </source>
</evidence>
<feature type="transmembrane region" description="Helical" evidence="1">
    <location>
        <begin position="244"/>
        <end position="263"/>
    </location>
</feature>
<name>A0ABN2Y5I4_9ACTN</name>
<keyword evidence="1" id="KW-0472">Membrane</keyword>
<feature type="transmembrane region" description="Helical" evidence="1">
    <location>
        <begin position="217"/>
        <end position="238"/>
    </location>
</feature>
<protein>
    <submittedName>
        <fullName evidence="2">MFS transporter</fullName>
    </submittedName>
</protein>
<feature type="transmembrane region" description="Helical" evidence="1">
    <location>
        <begin position="92"/>
        <end position="118"/>
    </location>
</feature>
<evidence type="ECO:0000256" key="1">
    <source>
        <dbReference type="SAM" id="Phobius"/>
    </source>
</evidence>
<dbReference type="RefSeq" id="WP_344303206.1">
    <property type="nucleotide sequence ID" value="NZ_BAAAQQ010000007.1"/>
</dbReference>
<keyword evidence="1" id="KW-0812">Transmembrane</keyword>
<proteinExistence type="predicted"/>
<gene>
    <name evidence="2" type="ORF">GCM10009843_16510</name>
</gene>
<dbReference type="EMBL" id="BAAAQQ010000007">
    <property type="protein sequence ID" value="GAA2121874.1"/>
    <property type="molecule type" value="Genomic_DNA"/>
</dbReference>
<feature type="transmembrane region" description="Helical" evidence="1">
    <location>
        <begin position="179"/>
        <end position="210"/>
    </location>
</feature>
<keyword evidence="1" id="KW-1133">Transmembrane helix</keyword>
<reference evidence="2 3" key="1">
    <citation type="journal article" date="2019" name="Int. J. Syst. Evol. Microbiol.">
        <title>The Global Catalogue of Microorganisms (GCM) 10K type strain sequencing project: providing services to taxonomists for standard genome sequencing and annotation.</title>
        <authorList>
            <consortium name="The Broad Institute Genomics Platform"/>
            <consortium name="The Broad Institute Genome Sequencing Center for Infectious Disease"/>
            <person name="Wu L."/>
            <person name="Ma J."/>
        </authorList>
    </citation>
    <scope>NUCLEOTIDE SEQUENCE [LARGE SCALE GENOMIC DNA]</scope>
    <source>
        <strain evidence="2 3">JCM 16021</strain>
    </source>
</reference>
<evidence type="ECO:0000313" key="2">
    <source>
        <dbReference type="EMBL" id="GAA2121874.1"/>
    </source>
</evidence>
<accession>A0ABN2Y5I4</accession>
<keyword evidence="3" id="KW-1185">Reference proteome</keyword>
<organism evidence="2 3">
    <name type="scientific">Nocardioides bigeumensis</name>
    <dbReference type="NCBI Taxonomy" id="433657"/>
    <lineage>
        <taxon>Bacteria</taxon>
        <taxon>Bacillati</taxon>
        <taxon>Actinomycetota</taxon>
        <taxon>Actinomycetes</taxon>
        <taxon>Propionibacteriales</taxon>
        <taxon>Nocardioidaceae</taxon>
        <taxon>Nocardioides</taxon>
    </lineage>
</organism>